<evidence type="ECO:0000313" key="5">
    <source>
        <dbReference type="Proteomes" id="UP001292571"/>
    </source>
</evidence>
<accession>A0ABU5PEI2</accession>
<dbReference type="InterPro" id="IPR000307">
    <property type="entry name" value="Ribosomal_bS16"/>
</dbReference>
<evidence type="ECO:0000256" key="1">
    <source>
        <dbReference type="ARBA" id="ARBA00022980"/>
    </source>
</evidence>
<dbReference type="GO" id="GO:0005840">
    <property type="term" value="C:ribosome"/>
    <property type="evidence" value="ECO:0007669"/>
    <property type="project" value="UniProtKB-KW"/>
</dbReference>
<organism evidence="4 5">
    <name type="scientific">Pseudomonas spirodelae</name>
    <dbReference type="NCBI Taxonomy" id="3101751"/>
    <lineage>
        <taxon>Bacteria</taxon>
        <taxon>Pseudomonadati</taxon>
        <taxon>Pseudomonadota</taxon>
        <taxon>Gammaproteobacteria</taxon>
        <taxon>Pseudomonadales</taxon>
        <taxon>Pseudomonadaceae</taxon>
        <taxon>Pseudomonas</taxon>
    </lineage>
</organism>
<dbReference type="Proteomes" id="UP001292571">
    <property type="component" value="Unassembled WGS sequence"/>
</dbReference>
<dbReference type="HAMAP" id="MF_00385">
    <property type="entry name" value="Ribosomal_bS16"/>
    <property type="match status" value="1"/>
</dbReference>
<dbReference type="SUPFAM" id="SSF54565">
    <property type="entry name" value="Ribosomal protein S16"/>
    <property type="match status" value="1"/>
</dbReference>
<dbReference type="InterPro" id="IPR023803">
    <property type="entry name" value="Ribosomal_bS16_dom_sf"/>
</dbReference>
<evidence type="ECO:0000313" key="4">
    <source>
        <dbReference type="EMBL" id="MEA1608097.1"/>
    </source>
</evidence>
<dbReference type="EMBL" id="JAYEET010000058">
    <property type="protein sequence ID" value="MEA1608097.1"/>
    <property type="molecule type" value="Genomic_DNA"/>
</dbReference>
<protein>
    <recommendedName>
        <fullName evidence="3">Small ribosomal subunit protein bS16</fullName>
    </recommendedName>
</protein>
<reference evidence="4 5" key="1">
    <citation type="submission" date="2023-12" db="EMBL/GenBank/DDBJ databases">
        <title>Pseudomonas sp. T5W1.</title>
        <authorList>
            <person name="Maltman C."/>
        </authorList>
    </citation>
    <scope>NUCLEOTIDE SEQUENCE [LARGE SCALE GENOMIC DNA]</scope>
    <source>
        <strain evidence="4 5">T5W1</strain>
    </source>
</reference>
<sequence length="83" mass="9183">MLTIRLALGGSKKRPFYKINVTDSRNPRDGAHKEEIGFFNPIARGQEVRLSVKQDRLAHWLSVGAQPSDRVAQLLKDAAKAAA</sequence>
<name>A0ABU5PEI2_9PSED</name>
<comment type="similarity">
    <text evidence="3">Belongs to the bacterial ribosomal protein bS16 family.</text>
</comment>
<dbReference type="Pfam" id="PF00886">
    <property type="entry name" value="Ribosomal_S16"/>
    <property type="match status" value="1"/>
</dbReference>
<dbReference type="PANTHER" id="PTHR12919:SF20">
    <property type="entry name" value="SMALL RIBOSOMAL SUBUNIT PROTEIN BS16M"/>
    <property type="match status" value="1"/>
</dbReference>
<dbReference type="NCBIfam" id="TIGR00002">
    <property type="entry name" value="S16"/>
    <property type="match status" value="1"/>
</dbReference>
<keyword evidence="1 3" id="KW-0689">Ribosomal protein</keyword>
<evidence type="ECO:0000256" key="3">
    <source>
        <dbReference type="HAMAP-Rule" id="MF_00385"/>
    </source>
</evidence>
<dbReference type="RefSeq" id="WP_274086934.1">
    <property type="nucleotide sequence ID" value="NZ_JAYEET010000058.1"/>
</dbReference>
<keyword evidence="5" id="KW-1185">Reference proteome</keyword>
<dbReference type="PANTHER" id="PTHR12919">
    <property type="entry name" value="30S RIBOSOMAL PROTEIN S16"/>
    <property type="match status" value="1"/>
</dbReference>
<keyword evidence="2 3" id="KW-0687">Ribonucleoprotein</keyword>
<evidence type="ECO:0000256" key="2">
    <source>
        <dbReference type="ARBA" id="ARBA00023274"/>
    </source>
</evidence>
<gene>
    <name evidence="3 4" type="primary">rpsP</name>
    <name evidence="4" type="ORF">SOP97_20040</name>
</gene>
<comment type="caution">
    <text evidence="4">The sequence shown here is derived from an EMBL/GenBank/DDBJ whole genome shotgun (WGS) entry which is preliminary data.</text>
</comment>
<dbReference type="Gene3D" id="3.30.1320.10">
    <property type="match status" value="1"/>
</dbReference>
<proteinExistence type="inferred from homology"/>